<dbReference type="GO" id="GO:0015035">
    <property type="term" value="F:protein-disulfide reductase activity"/>
    <property type="evidence" value="ECO:0007669"/>
    <property type="project" value="InterPro"/>
</dbReference>
<dbReference type="KEGG" id="xcb:XC_1073"/>
<protein>
    <recommendedName>
        <fullName evidence="4">Thiol-disulfide oxidoreductase DCC family protein</fullName>
    </recommendedName>
</protein>
<dbReference type="RefSeq" id="WP_011038200.1">
    <property type="nucleotide sequence ID" value="NC_007086.1"/>
</dbReference>
<proteinExistence type="predicted"/>
<reference evidence="2 3" key="1">
    <citation type="journal article" date="2005" name="Genome Res.">
        <title>Comparative and functional genomic analyses of the pathogenicity of phytopathogen Xanthomonas campestris pv. campestris.</title>
        <authorList>
            <person name="Qian W."/>
            <person name="Jia Y."/>
            <person name="Ren S.X."/>
            <person name="He Y.Q."/>
            <person name="Feng J.X."/>
            <person name="Lu L.F."/>
            <person name="Sun Q."/>
            <person name="Ying G."/>
            <person name="Tang D.J."/>
            <person name="Tang H."/>
            <person name="Wu W."/>
            <person name="Hao P."/>
            <person name="Wang L."/>
            <person name="Jiang B.L."/>
            <person name="Zeng S."/>
            <person name="Gu W.Y."/>
            <person name="Lu G."/>
            <person name="Rong L."/>
            <person name="Tian Y."/>
            <person name="Yao Z."/>
            <person name="Fu G."/>
            <person name="Chen B."/>
            <person name="Fang R."/>
            <person name="Qiang B."/>
            <person name="Chen Z."/>
            <person name="Zhao G.P."/>
            <person name="Tang J.L."/>
            <person name="He C."/>
        </authorList>
    </citation>
    <scope>NUCLEOTIDE SEQUENCE [LARGE SCALE GENOMIC DNA]</scope>
    <source>
        <strain evidence="2 3">8004</strain>
    </source>
</reference>
<evidence type="ECO:0000313" key="3">
    <source>
        <dbReference type="Proteomes" id="UP000000420"/>
    </source>
</evidence>
<accession>A0A0H2X583</accession>
<sequence>MNRTEHAAPPATIVFDGVCLLCNGWVRFLLRHDHRRRYRYAAMQGTAGRALLVQHGLDPDDPLSFLLVDAAGAWTDTDAIVRVLSGLGGLWRVAAVLRLVPRSLRDIGYRVVARNRYRWFGRSTHCMLPTPEQRALFLD</sequence>
<dbReference type="InterPro" id="IPR007263">
    <property type="entry name" value="DCC1-like"/>
</dbReference>
<evidence type="ECO:0008006" key="4">
    <source>
        <dbReference type="Google" id="ProtNLM"/>
    </source>
</evidence>
<dbReference type="EMBL" id="CP000050">
    <property type="protein sequence ID" value="AAY48143.1"/>
    <property type="molecule type" value="Genomic_DNA"/>
</dbReference>
<dbReference type="PANTHER" id="PTHR33639">
    <property type="entry name" value="THIOL-DISULFIDE OXIDOREDUCTASE DCC"/>
    <property type="match status" value="1"/>
</dbReference>
<gene>
    <name evidence="2" type="ordered locus">XC_1073</name>
</gene>
<name>A0A0H2X583_XANC8</name>
<dbReference type="PANTHER" id="PTHR33639:SF2">
    <property type="entry name" value="DUF393 DOMAIN-CONTAINING PROTEIN"/>
    <property type="match status" value="1"/>
</dbReference>
<evidence type="ECO:0000256" key="1">
    <source>
        <dbReference type="SAM" id="Phobius"/>
    </source>
</evidence>
<dbReference type="AlphaFoldDB" id="A0A0H2X583"/>
<keyword evidence="1" id="KW-0472">Membrane</keyword>
<organism evidence="2 3">
    <name type="scientific">Xanthomonas campestris pv. campestris (strain 8004)</name>
    <dbReference type="NCBI Taxonomy" id="314565"/>
    <lineage>
        <taxon>Bacteria</taxon>
        <taxon>Pseudomonadati</taxon>
        <taxon>Pseudomonadota</taxon>
        <taxon>Gammaproteobacteria</taxon>
        <taxon>Lysobacterales</taxon>
        <taxon>Lysobacteraceae</taxon>
        <taxon>Xanthomonas</taxon>
    </lineage>
</organism>
<keyword evidence="1" id="KW-0812">Transmembrane</keyword>
<dbReference type="Proteomes" id="UP000000420">
    <property type="component" value="Chromosome"/>
</dbReference>
<dbReference type="Pfam" id="PF04134">
    <property type="entry name" value="DCC1-like"/>
    <property type="match status" value="1"/>
</dbReference>
<feature type="transmembrane region" description="Helical" evidence="1">
    <location>
        <begin position="12"/>
        <end position="30"/>
    </location>
</feature>
<dbReference type="HOGENOM" id="CLU_092206_2_1_6"/>
<dbReference type="InterPro" id="IPR052927">
    <property type="entry name" value="DCC_oxidoreductase"/>
</dbReference>
<keyword evidence="1" id="KW-1133">Transmembrane helix</keyword>
<evidence type="ECO:0000313" key="2">
    <source>
        <dbReference type="EMBL" id="AAY48143.1"/>
    </source>
</evidence>